<gene>
    <name evidence="1" type="ORF">SporoS204_05155</name>
</gene>
<keyword evidence="2" id="KW-1185">Reference proteome</keyword>
<sequence length="178" mass="20289">MEGEFELKKMNSTLGSFVILGLLLASCGTDDEKTKQVDSPVQNVEPAQDNESKVEVMERAPMVNEFNEETDDLEEAFFSEYSSIKNFVEDSVNSMKEGSDYREKFAHAEQFLAESTITYIGYFHEEIEELGMTEDFEELKTAAAEVVGKFGANGEHLEGYETKYIEFENKMKDIYSKM</sequence>
<evidence type="ECO:0008006" key="3">
    <source>
        <dbReference type="Google" id="ProtNLM"/>
    </source>
</evidence>
<evidence type="ECO:0000313" key="1">
    <source>
        <dbReference type="EMBL" id="ARF13602.1"/>
    </source>
</evidence>
<organism evidence="1 2">
    <name type="scientific">Sporosarcina ureae</name>
    <dbReference type="NCBI Taxonomy" id="1571"/>
    <lineage>
        <taxon>Bacteria</taxon>
        <taxon>Bacillati</taxon>
        <taxon>Bacillota</taxon>
        <taxon>Bacilli</taxon>
        <taxon>Bacillales</taxon>
        <taxon>Caryophanaceae</taxon>
        <taxon>Sporosarcina</taxon>
    </lineage>
</organism>
<name>A0ABM6JUE8_SPOUR</name>
<proteinExistence type="predicted"/>
<dbReference type="Proteomes" id="UP000192486">
    <property type="component" value="Chromosome"/>
</dbReference>
<dbReference type="EMBL" id="CP015108">
    <property type="protein sequence ID" value="ARF13602.1"/>
    <property type="molecule type" value="Genomic_DNA"/>
</dbReference>
<accession>A0ABM6JUE8</accession>
<protein>
    <recommendedName>
        <fullName evidence="3">Lipoprotein</fullName>
    </recommendedName>
</protein>
<reference evidence="1 2" key="1">
    <citation type="submission" date="2016-04" db="EMBL/GenBank/DDBJ databases">
        <title>Comparative Genomics and Epigenetics of Sporosarcina ureae.</title>
        <authorList>
            <person name="Oliver A.S."/>
            <person name="Cooper K.K."/>
        </authorList>
    </citation>
    <scope>NUCLEOTIDE SEQUENCE [LARGE SCALE GENOMIC DNA]</scope>
    <source>
        <strain evidence="1 2">S204</strain>
    </source>
</reference>
<evidence type="ECO:0000313" key="2">
    <source>
        <dbReference type="Proteomes" id="UP000192486"/>
    </source>
</evidence>